<dbReference type="PANTHER" id="PTHR13237">
    <property type="entry name" value="SOMETHING ABOUT SILENCING PROTEIN 10-RELATED"/>
    <property type="match status" value="1"/>
</dbReference>
<dbReference type="AlphaFoldDB" id="A0A1X7VVT0"/>
<reference evidence="3" key="2">
    <citation type="submission" date="2017-05" db="UniProtKB">
        <authorList>
            <consortium name="EnsemblMetazoa"/>
        </authorList>
    </citation>
    <scope>IDENTIFICATION</scope>
</reference>
<dbReference type="GO" id="GO:0032040">
    <property type="term" value="C:small-subunit processome"/>
    <property type="evidence" value="ECO:0007669"/>
    <property type="project" value="TreeGrafter"/>
</dbReference>
<dbReference type="Pfam" id="PF04000">
    <property type="entry name" value="Sas10_Utp3"/>
    <property type="match status" value="1"/>
</dbReference>
<dbReference type="EnsemblMetazoa" id="XM_003382416.3">
    <property type="protein sequence ID" value="XP_003382464.1"/>
    <property type="gene ID" value="LOC100637778"/>
</dbReference>
<organism evidence="3">
    <name type="scientific">Amphimedon queenslandica</name>
    <name type="common">Sponge</name>
    <dbReference type="NCBI Taxonomy" id="400682"/>
    <lineage>
        <taxon>Eukaryota</taxon>
        <taxon>Metazoa</taxon>
        <taxon>Porifera</taxon>
        <taxon>Demospongiae</taxon>
        <taxon>Heteroscleromorpha</taxon>
        <taxon>Haplosclerida</taxon>
        <taxon>Niphatidae</taxon>
        <taxon>Amphimedon</taxon>
    </lineage>
</organism>
<dbReference type="PANTHER" id="PTHR13237:SF9">
    <property type="entry name" value="NEUROGUIDIN"/>
    <property type="match status" value="1"/>
</dbReference>
<dbReference type="eggNOG" id="KOG3117">
    <property type="taxonomic scope" value="Eukaryota"/>
</dbReference>
<comment type="similarity">
    <text evidence="1">Belongs to the SAS10 family.</text>
</comment>
<evidence type="ECO:0000256" key="1">
    <source>
        <dbReference type="ARBA" id="ARBA00010979"/>
    </source>
</evidence>
<gene>
    <name evidence="3" type="primary">100637778</name>
</gene>
<proteinExistence type="inferred from homology"/>
<dbReference type="InterPro" id="IPR007146">
    <property type="entry name" value="Sas10/Utp3/C1D"/>
</dbReference>
<evidence type="ECO:0000313" key="4">
    <source>
        <dbReference type="Proteomes" id="UP000007879"/>
    </source>
</evidence>
<sequence length="305" mass="35020">METVNEEEAEEIAGQLPEYCALLNDIANKANDVNNHVTTLHQYIKRQEFSTEKGISLLELKFHLMLNYLINLVQIMLLKAKGESILPQQEGEGGSLAVDRLIELRVVLEKMRPLEMKLKYQIDKLVKAASSTGLAVSVNDPLNYKPNPNNLVPKIKESDGRSIGSNPGKYVPPKVRAMPFEDDTQKEEKKREKKRRKALQSSLVEDLADELSEAPREIKEVTRVSYQRKRERADEMEKSKYEEDYFVRMQGKKRQRTEGMTETIDDLLDFGSGRTIKDKKRKGRASKIGKKAVKKFKSRVRKGKR</sequence>
<dbReference type="EnsemblMetazoa" id="Aqu2.1.44213_001">
    <property type="protein sequence ID" value="Aqu2.1.44213_001"/>
    <property type="gene ID" value="Aqu2.1.44213"/>
</dbReference>
<evidence type="ECO:0000256" key="2">
    <source>
        <dbReference type="SAM" id="MobiDB-lite"/>
    </source>
</evidence>
<reference evidence="4" key="1">
    <citation type="journal article" date="2010" name="Nature">
        <title>The Amphimedon queenslandica genome and the evolution of animal complexity.</title>
        <authorList>
            <person name="Srivastava M."/>
            <person name="Simakov O."/>
            <person name="Chapman J."/>
            <person name="Fahey B."/>
            <person name="Gauthier M.E."/>
            <person name="Mitros T."/>
            <person name="Richards G.S."/>
            <person name="Conaco C."/>
            <person name="Dacre M."/>
            <person name="Hellsten U."/>
            <person name="Larroux C."/>
            <person name="Putnam N.H."/>
            <person name="Stanke M."/>
            <person name="Adamska M."/>
            <person name="Darling A."/>
            <person name="Degnan S.M."/>
            <person name="Oakley T.H."/>
            <person name="Plachetzki D.C."/>
            <person name="Zhai Y."/>
            <person name="Adamski M."/>
            <person name="Calcino A."/>
            <person name="Cummins S.F."/>
            <person name="Goodstein D.M."/>
            <person name="Harris C."/>
            <person name="Jackson D.J."/>
            <person name="Leys S.P."/>
            <person name="Shu S."/>
            <person name="Woodcroft B.J."/>
            <person name="Vervoort M."/>
            <person name="Kosik K.S."/>
            <person name="Manning G."/>
            <person name="Degnan B.M."/>
            <person name="Rokhsar D.S."/>
        </authorList>
    </citation>
    <scope>NUCLEOTIDE SEQUENCE [LARGE SCALE GENOMIC DNA]</scope>
</reference>
<dbReference type="InParanoid" id="A0A1X7VVT0"/>
<dbReference type="Proteomes" id="UP000007879">
    <property type="component" value="Unassembled WGS sequence"/>
</dbReference>
<evidence type="ECO:0000313" key="3">
    <source>
        <dbReference type="EnsemblMetazoa" id="Aqu2.1.44213_001"/>
    </source>
</evidence>
<dbReference type="KEGG" id="aqu:100637778"/>
<dbReference type="OMA" id="RHTKSER"/>
<name>A0A1X7VVT0_AMPQE</name>
<dbReference type="OrthoDB" id="203440at2759"/>
<dbReference type="STRING" id="400682.A0A1X7VVT0"/>
<keyword evidence="4" id="KW-1185">Reference proteome</keyword>
<feature type="region of interest" description="Disordered" evidence="2">
    <location>
        <begin position="277"/>
        <end position="305"/>
    </location>
</feature>
<feature type="region of interest" description="Disordered" evidence="2">
    <location>
        <begin position="147"/>
        <end position="199"/>
    </location>
</feature>
<protein>
    <recommendedName>
        <fullName evidence="5">Sas10 C-terminal domain-containing protein</fullName>
    </recommendedName>
</protein>
<evidence type="ECO:0008006" key="5">
    <source>
        <dbReference type="Google" id="ProtNLM"/>
    </source>
</evidence>
<accession>A0A1X7VVT0</accession>
<dbReference type="GO" id="GO:0000462">
    <property type="term" value="P:maturation of SSU-rRNA from tricistronic rRNA transcript (SSU-rRNA, 5.8S rRNA, LSU-rRNA)"/>
    <property type="evidence" value="ECO:0007669"/>
    <property type="project" value="TreeGrafter"/>
</dbReference>